<evidence type="ECO:0000313" key="1">
    <source>
        <dbReference type="EMBL" id="MBE9115159.1"/>
    </source>
</evidence>
<keyword evidence="2" id="KW-1185">Reference proteome</keyword>
<dbReference type="Proteomes" id="UP000654482">
    <property type="component" value="Unassembled WGS sequence"/>
</dbReference>
<sequence length="180" mass="19734">MHELATQNLLLGLVVPESADSNSHAIERLARTLAFSSGQFALILACCDDKLLRHKLAKQLGKLAGHPITEITLSPDTNNLLKTLEKATQTPSSALMVDGLETVKDLDTVLMGANLSRNQFQAQCPFPLILWIDNAILAKLRRLAPDLRSWAGNPIRFESSPLSPTQKREYFPPQIVAVGV</sequence>
<name>A0A8J7B771_9CYAN</name>
<gene>
    <name evidence="1" type="ORF">IQ249_04525</name>
</gene>
<evidence type="ECO:0000313" key="2">
    <source>
        <dbReference type="Proteomes" id="UP000654482"/>
    </source>
</evidence>
<dbReference type="EMBL" id="JADEWZ010000005">
    <property type="protein sequence ID" value="MBE9115159.1"/>
    <property type="molecule type" value="Genomic_DNA"/>
</dbReference>
<accession>A0A8J7B771</accession>
<organism evidence="1 2">
    <name type="scientific">Lusitaniella coriacea LEGE 07157</name>
    <dbReference type="NCBI Taxonomy" id="945747"/>
    <lineage>
        <taxon>Bacteria</taxon>
        <taxon>Bacillati</taxon>
        <taxon>Cyanobacteriota</taxon>
        <taxon>Cyanophyceae</taxon>
        <taxon>Spirulinales</taxon>
        <taxon>Lusitaniellaceae</taxon>
        <taxon>Lusitaniella</taxon>
    </lineage>
</organism>
<comment type="caution">
    <text evidence="1">The sequence shown here is derived from an EMBL/GenBank/DDBJ whole genome shotgun (WGS) entry which is preliminary data.</text>
</comment>
<protein>
    <submittedName>
        <fullName evidence="1">Uncharacterized protein</fullName>
    </submittedName>
</protein>
<dbReference type="RefSeq" id="WP_194028252.1">
    <property type="nucleotide sequence ID" value="NZ_JADEWZ010000005.1"/>
</dbReference>
<dbReference type="AlphaFoldDB" id="A0A8J7B771"/>
<proteinExistence type="predicted"/>
<reference evidence="1" key="1">
    <citation type="submission" date="2020-10" db="EMBL/GenBank/DDBJ databases">
        <authorList>
            <person name="Castelo-Branco R."/>
            <person name="Eusebio N."/>
            <person name="Adriana R."/>
            <person name="Vieira A."/>
            <person name="Brugerolle De Fraissinette N."/>
            <person name="Rezende De Castro R."/>
            <person name="Schneider M.P."/>
            <person name="Vasconcelos V."/>
            <person name="Leao P.N."/>
        </authorList>
    </citation>
    <scope>NUCLEOTIDE SEQUENCE</scope>
    <source>
        <strain evidence="1">LEGE 07157</strain>
    </source>
</reference>